<gene>
    <name evidence="2" type="ORF">SAMN06297382_0789</name>
</gene>
<dbReference type="RefSeq" id="WP_089411242.1">
    <property type="nucleotide sequence ID" value="NZ_FZQA01000001.1"/>
</dbReference>
<evidence type="ECO:0000313" key="2">
    <source>
        <dbReference type="EMBL" id="SNT68288.1"/>
    </source>
</evidence>
<feature type="domain" description="Thioesterase" evidence="1">
    <location>
        <begin position="56"/>
        <end position="129"/>
    </location>
</feature>
<dbReference type="EMBL" id="FZQA01000001">
    <property type="protein sequence ID" value="SNT68288.1"/>
    <property type="molecule type" value="Genomic_DNA"/>
</dbReference>
<dbReference type="SUPFAM" id="SSF54637">
    <property type="entry name" value="Thioesterase/thiol ester dehydrase-isomerase"/>
    <property type="match status" value="1"/>
</dbReference>
<organism evidence="2 3">
    <name type="scientific">Amphiplicatus metriothermophilus</name>
    <dbReference type="NCBI Taxonomy" id="1519374"/>
    <lineage>
        <taxon>Bacteria</taxon>
        <taxon>Pseudomonadati</taxon>
        <taxon>Pseudomonadota</taxon>
        <taxon>Alphaproteobacteria</taxon>
        <taxon>Parvularculales</taxon>
        <taxon>Parvularculaceae</taxon>
        <taxon>Amphiplicatus</taxon>
    </lineage>
</organism>
<dbReference type="InterPro" id="IPR006683">
    <property type="entry name" value="Thioestr_dom"/>
</dbReference>
<dbReference type="Gene3D" id="3.10.129.10">
    <property type="entry name" value="Hotdog Thioesterase"/>
    <property type="match status" value="1"/>
</dbReference>
<dbReference type="GO" id="GO:0016790">
    <property type="term" value="F:thiolester hydrolase activity"/>
    <property type="evidence" value="ECO:0007669"/>
    <property type="project" value="UniProtKB-ARBA"/>
</dbReference>
<proteinExistence type="predicted"/>
<reference evidence="2 3" key="1">
    <citation type="submission" date="2017-07" db="EMBL/GenBank/DDBJ databases">
        <authorList>
            <person name="Sun Z.S."/>
            <person name="Albrecht U."/>
            <person name="Echele G."/>
            <person name="Lee C.C."/>
        </authorList>
    </citation>
    <scope>NUCLEOTIDE SEQUENCE [LARGE SCALE GENOMIC DNA]</scope>
    <source>
        <strain evidence="2 3">CGMCC 1.12710</strain>
    </source>
</reference>
<evidence type="ECO:0000259" key="1">
    <source>
        <dbReference type="Pfam" id="PF03061"/>
    </source>
</evidence>
<accession>A0A239PKF0</accession>
<dbReference type="Pfam" id="PF03061">
    <property type="entry name" value="4HBT"/>
    <property type="match status" value="1"/>
</dbReference>
<dbReference type="CDD" id="cd03443">
    <property type="entry name" value="PaaI_thioesterase"/>
    <property type="match status" value="1"/>
</dbReference>
<protein>
    <submittedName>
        <fullName evidence="2">Acyl-coenzyme A thioesterase PaaI, contains HGG motif</fullName>
    </submittedName>
</protein>
<dbReference type="OrthoDB" id="5741080at2"/>
<keyword evidence="3" id="KW-1185">Reference proteome</keyword>
<sequence length="142" mass="15170">MTETVRTTAPRPAPEGWVLPDLPEGFANHAGPFYFRKDGPVPGVGFFAEPRHANLGGVVHGGALATLADMALFDICFRALGRFRAATVTLNSEFLEPAPIGAFIEARGELTRAGRMLLFARGLISAEGKPVMSFSGSVRRLS</sequence>
<dbReference type="InterPro" id="IPR029069">
    <property type="entry name" value="HotDog_dom_sf"/>
</dbReference>
<dbReference type="Proteomes" id="UP000198346">
    <property type="component" value="Unassembled WGS sequence"/>
</dbReference>
<name>A0A239PKF0_9PROT</name>
<evidence type="ECO:0000313" key="3">
    <source>
        <dbReference type="Proteomes" id="UP000198346"/>
    </source>
</evidence>
<dbReference type="AlphaFoldDB" id="A0A239PKF0"/>